<dbReference type="KEGG" id="aba:Acid345_0029"/>
<protein>
    <submittedName>
        <fullName evidence="2">Uncharacterized protein</fullName>
    </submittedName>
</protein>
<accession>Q1IVR6</accession>
<proteinExistence type="predicted"/>
<dbReference type="HOGENOM" id="CLU_2395865_0_0_0"/>
<dbReference type="AlphaFoldDB" id="Q1IVR6"/>
<dbReference type="Proteomes" id="UP000002432">
    <property type="component" value="Chromosome"/>
</dbReference>
<evidence type="ECO:0000313" key="2">
    <source>
        <dbReference type="EMBL" id="ABF39034.1"/>
    </source>
</evidence>
<sequence>MRVWLRDRHVGAVLIAFLLYNFVTGMVRAVENPLLMWIQRWSQHSALSAGQPWYNKGQVFGSLSDAILFLIVSLLIAAWLYGGDKPTETKAKA</sequence>
<organism evidence="2 3">
    <name type="scientific">Koribacter versatilis (strain Ellin345)</name>
    <dbReference type="NCBI Taxonomy" id="204669"/>
    <lineage>
        <taxon>Bacteria</taxon>
        <taxon>Pseudomonadati</taxon>
        <taxon>Acidobacteriota</taxon>
        <taxon>Terriglobia</taxon>
        <taxon>Terriglobales</taxon>
        <taxon>Candidatus Korobacteraceae</taxon>
        <taxon>Candidatus Korobacter</taxon>
    </lineage>
</organism>
<reference evidence="2 3" key="1">
    <citation type="journal article" date="2009" name="Appl. Environ. Microbiol.">
        <title>Three genomes from the phylum Acidobacteria provide insight into the lifestyles of these microorganisms in soils.</title>
        <authorList>
            <person name="Ward N.L."/>
            <person name="Challacombe J.F."/>
            <person name="Janssen P.H."/>
            <person name="Henrissat B."/>
            <person name="Coutinho P.M."/>
            <person name="Wu M."/>
            <person name="Xie G."/>
            <person name="Haft D.H."/>
            <person name="Sait M."/>
            <person name="Badger J."/>
            <person name="Barabote R.D."/>
            <person name="Bradley B."/>
            <person name="Brettin T.S."/>
            <person name="Brinkac L.M."/>
            <person name="Bruce D."/>
            <person name="Creasy T."/>
            <person name="Daugherty S.C."/>
            <person name="Davidsen T.M."/>
            <person name="DeBoy R.T."/>
            <person name="Detter J.C."/>
            <person name="Dodson R.J."/>
            <person name="Durkin A.S."/>
            <person name="Ganapathy A."/>
            <person name="Gwinn-Giglio M."/>
            <person name="Han C.S."/>
            <person name="Khouri H."/>
            <person name="Kiss H."/>
            <person name="Kothari S.P."/>
            <person name="Madupu R."/>
            <person name="Nelson K.E."/>
            <person name="Nelson W.C."/>
            <person name="Paulsen I."/>
            <person name="Penn K."/>
            <person name="Ren Q."/>
            <person name="Rosovitz M.J."/>
            <person name="Selengut J.D."/>
            <person name="Shrivastava S."/>
            <person name="Sullivan S.A."/>
            <person name="Tapia R."/>
            <person name="Thompson L.S."/>
            <person name="Watkins K.L."/>
            <person name="Yang Q."/>
            <person name="Yu C."/>
            <person name="Zafar N."/>
            <person name="Zhou L."/>
            <person name="Kuske C.R."/>
        </authorList>
    </citation>
    <scope>NUCLEOTIDE SEQUENCE [LARGE SCALE GENOMIC DNA]</scope>
    <source>
        <strain evidence="2 3">Ellin345</strain>
    </source>
</reference>
<feature type="transmembrane region" description="Helical" evidence="1">
    <location>
        <begin position="59"/>
        <end position="82"/>
    </location>
</feature>
<evidence type="ECO:0000256" key="1">
    <source>
        <dbReference type="SAM" id="Phobius"/>
    </source>
</evidence>
<gene>
    <name evidence="2" type="ordered locus">Acid345_0029</name>
</gene>
<keyword evidence="1" id="KW-0812">Transmembrane</keyword>
<keyword evidence="1" id="KW-0472">Membrane</keyword>
<keyword evidence="3" id="KW-1185">Reference proteome</keyword>
<evidence type="ECO:0000313" key="3">
    <source>
        <dbReference type="Proteomes" id="UP000002432"/>
    </source>
</evidence>
<dbReference type="RefSeq" id="WP_011520836.1">
    <property type="nucleotide sequence ID" value="NC_008009.1"/>
</dbReference>
<name>Q1IVR6_KORVE</name>
<dbReference type="EMBL" id="CP000360">
    <property type="protein sequence ID" value="ABF39034.1"/>
    <property type="molecule type" value="Genomic_DNA"/>
</dbReference>
<dbReference type="EnsemblBacteria" id="ABF39034">
    <property type="protein sequence ID" value="ABF39034"/>
    <property type="gene ID" value="Acid345_0029"/>
</dbReference>
<keyword evidence="1" id="KW-1133">Transmembrane helix</keyword>